<dbReference type="SUPFAM" id="SSF50129">
    <property type="entry name" value="GroES-like"/>
    <property type="match status" value="1"/>
</dbReference>
<feature type="domain" description="Enoyl reductase (ER)" evidence="1">
    <location>
        <begin position="18"/>
        <end position="364"/>
    </location>
</feature>
<dbReference type="Gene3D" id="3.90.180.10">
    <property type="entry name" value="Medium-chain alcohol dehydrogenases, catalytic domain"/>
    <property type="match status" value="1"/>
</dbReference>
<dbReference type="InterPro" id="IPR036291">
    <property type="entry name" value="NAD(P)-bd_dom_sf"/>
</dbReference>
<keyword evidence="4" id="KW-1185">Reference proteome</keyword>
<dbReference type="InterPro" id="IPR013154">
    <property type="entry name" value="ADH-like_N"/>
</dbReference>
<dbReference type="PANTHER" id="PTHR11695:SF294">
    <property type="entry name" value="RETICULON-4-INTERACTING PROTEIN 1, MITOCHONDRIAL"/>
    <property type="match status" value="1"/>
</dbReference>
<evidence type="ECO:0000313" key="4">
    <source>
        <dbReference type="Proteomes" id="UP000044602"/>
    </source>
</evidence>
<sequence>MADIPTTKRALVAPRFCGPRDFEIVDRPLPAMTKPGHVLIRVHACALMAGDCVRARGTPIIRLKVDFPMELGGEGAGIIVAIGSGVKSFKVGDAVYGTLITRPLLEDVSSGFCSEYTVVEERMLLLKPASLSFEDAASLPGYAVTVYQAITRGLAMAGVDSLEGKTVFIPAALSGLGGIAIQMAKNGFGASRVISTVSTGKMSLVEKFLPGLVDQLVDYQTEDVSKVVPKHSVDFMFNPQMTTLNAGIPLLHPQTGVLVSLAGIPTSSLAKLMLGPKMVPFWLGWIFDLGQYWYSFLLRGTKIRYEFVSGDPGDREALEKTGEMIALGKIRAIIRTVNLSDTEGVRAECEKVAAIKGGFGRLVVRVVE</sequence>
<organism evidence="2 4">
    <name type="scientific">Verticillium longisporum</name>
    <name type="common">Verticillium dahliae var. longisporum</name>
    <dbReference type="NCBI Taxonomy" id="100787"/>
    <lineage>
        <taxon>Eukaryota</taxon>
        <taxon>Fungi</taxon>
        <taxon>Dikarya</taxon>
        <taxon>Ascomycota</taxon>
        <taxon>Pezizomycotina</taxon>
        <taxon>Sordariomycetes</taxon>
        <taxon>Hypocreomycetidae</taxon>
        <taxon>Glomerellales</taxon>
        <taxon>Plectosphaerellaceae</taxon>
        <taxon>Verticillium</taxon>
    </lineage>
</organism>
<proteinExistence type="predicted"/>
<dbReference type="Pfam" id="PF08240">
    <property type="entry name" value="ADH_N"/>
    <property type="match status" value="1"/>
</dbReference>
<dbReference type="CDD" id="cd05289">
    <property type="entry name" value="MDR_like_2"/>
    <property type="match status" value="1"/>
</dbReference>
<dbReference type="EMBL" id="JAEMWZ010000035">
    <property type="protein sequence ID" value="KAG7141231.1"/>
    <property type="molecule type" value="Genomic_DNA"/>
</dbReference>
<dbReference type="Gene3D" id="3.40.50.720">
    <property type="entry name" value="NAD(P)-binding Rossmann-like Domain"/>
    <property type="match status" value="1"/>
</dbReference>
<evidence type="ECO:0000313" key="3">
    <source>
        <dbReference type="EMBL" id="KAG7141231.1"/>
    </source>
</evidence>
<dbReference type="AlphaFoldDB" id="A0A0G4N1T5"/>
<dbReference type="Proteomes" id="UP000689129">
    <property type="component" value="Unassembled WGS sequence"/>
</dbReference>
<dbReference type="InterPro" id="IPR011032">
    <property type="entry name" value="GroES-like_sf"/>
</dbReference>
<reference evidence="3" key="2">
    <citation type="journal article" date="2021" name="Mol. Plant Pathol.">
        <title>A 20-kb lineage-specific genomic region tames virulence in pathogenic amphidiploid Verticillium longisporum.</title>
        <authorList>
            <person name="Harting R."/>
            <person name="Starke J."/>
            <person name="Kusch H."/>
            <person name="Poggeler S."/>
            <person name="Maurus I."/>
            <person name="Schluter R."/>
            <person name="Landesfeind M."/>
            <person name="Bulla I."/>
            <person name="Nowrousian M."/>
            <person name="de Jonge R."/>
            <person name="Stahlhut G."/>
            <person name="Hoff K.J."/>
            <person name="Asshauer K.P."/>
            <person name="Thurmer A."/>
            <person name="Stanke M."/>
            <person name="Daniel R."/>
            <person name="Morgenstern B."/>
            <person name="Thomma B.P.H.J."/>
            <person name="Kronstad J.W."/>
            <person name="Braus-Stromeyer S.A."/>
            <person name="Braus G.H."/>
        </authorList>
    </citation>
    <scope>NUCLEOTIDE SEQUENCE</scope>
    <source>
        <strain evidence="3">Vl32</strain>
    </source>
</reference>
<dbReference type="STRING" id="100787.A0A0G4N1T5"/>
<dbReference type="InterPro" id="IPR020843">
    <property type="entry name" value="ER"/>
</dbReference>
<dbReference type="PANTHER" id="PTHR11695">
    <property type="entry name" value="ALCOHOL DEHYDROGENASE RELATED"/>
    <property type="match status" value="1"/>
</dbReference>
<name>A0A0G4N1T5_VERLO</name>
<evidence type="ECO:0000259" key="1">
    <source>
        <dbReference type="SMART" id="SM00829"/>
    </source>
</evidence>
<evidence type="ECO:0000313" key="2">
    <source>
        <dbReference type="EMBL" id="CRK40428.1"/>
    </source>
</evidence>
<dbReference type="OrthoDB" id="191139at2759"/>
<accession>A0A0G4N1T5</accession>
<dbReference type="SUPFAM" id="SSF51735">
    <property type="entry name" value="NAD(P)-binding Rossmann-fold domains"/>
    <property type="match status" value="1"/>
</dbReference>
<dbReference type="InterPro" id="IPR050700">
    <property type="entry name" value="YIM1/Zinc_Alcohol_DH_Fams"/>
</dbReference>
<reference evidence="2 4" key="1">
    <citation type="submission" date="2015-05" db="EMBL/GenBank/DDBJ databases">
        <authorList>
            <person name="Wang D.B."/>
            <person name="Wang M."/>
        </authorList>
    </citation>
    <scope>NUCLEOTIDE SEQUENCE [LARGE SCALE GENOMIC DNA]</scope>
    <source>
        <strain evidence="2">VL1</strain>
    </source>
</reference>
<dbReference type="GO" id="GO:0016491">
    <property type="term" value="F:oxidoreductase activity"/>
    <property type="evidence" value="ECO:0007669"/>
    <property type="project" value="InterPro"/>
</dbReference>
<dbReference type="EMBL" id="CVQH01026305">
    <property type="protein sequence ID" value="CRK40428.1"/>
    <property type="molecule type" value="Genomic_DNA"/>
</dbReference>
<feature type="non-terminal residue" evidence="2">
    <location>
        <position position="368"/>
    </location>
</feature>
<dbReference type="SMART" id="SM00829">
    <property type="entry name" value="PKS_ER"/>
    <property type="match status" value="1"/>
</dbReference>
<gene>
    <name evidence="2" type="ORF">BN1708_008216</name>
    <name evidence="3" type="ORF">HYQ45_002214</name>
</gene>
<dbReference type="Proteomes" id="UP000044602">
    <property type="component" value="Unassembled WGS sequence"/>
</dbReference>
<protein>
    <submittedName>
        <fullName evidence="3">NADPH-dependent alkenal/one oxidoreductase like protein</fullName>
    </submittedName>
</protein>